<dbReference type="GO" id="GO:0005524">
    <property type="term" value="F:ATP binding"/>
    <property type="evidence" value="ECO:0007669"/>
    <property type="project" value="UniProtKB-KW"/>
</dbReference>
<evidence type="ECO:0000256" key="3">
    <source>
        <dbReference type="ARBA" id="ARBA00022840"/>
    </source>
</evidence>
<dbReference type="Proteomes" id="UP000229794">
    <property type="component" value="Unassembled WGS sequence"/>
</dbReference>
<name>A0A2H0BFB4_9BACT</name>
<proteinExistence type="predicted"/>
<dbReference type="Gene3D" id="3.40.1190.10">
    <property type="entry name" value="Mur-like, catalytic domain"/>
    <property type="match status" value="1"/>
</dbReference>
<sequence length="374" mass="42774">MVDNRVSDSNMSDLRYIRVPNVFLAIDQLREYILSTTHPLVVRVTGSVGKTTTVAMIQSILSRQFECGRIYSKRLTPLNLSSWIVNYLEPSHQVLCLEYSMYRHHHIEALTHILKPSVGLILNIKRVHLGVAGINTLLDIRDAKRSLVDNSEIAIINADDSLIASLKRKRDLTFSFTDDNADAFIESDSDVVSMRLNFTGQLVRFRPYVRTDLFYYQSLASALVTSFIGIPAEVIADTLNQFTPAENRIGWITILGEKFLFDGDVTFAGRILALAENRYSTSILLIAEFNFGEENVLLQVEDFSKVFDQFNEVRILDSHANREVLSHYRIRNCSLVSREQFLYEVSRFEFKVIHFGIYFRRYKGLGHLLTSIGV</sequence>
<dbReference type="SUPFAM" id="SSF53623">
    <property type="entry name" value="MurD-like peptide ligases, catalytic domain"/>
    <property type="match status" value="1"/>
</dbReference>
<dbReference type="AlphaFoldDB" id="A0A2H0BFB4"/>
<dbReference type="InterPro" id="IPR036565">
    <property type="entry name" value="Mur-like_cat_sf"/>
</dbReference>
<evidence type="ECO:0000313" key="5">
    <source>
        <dbReference type="EMBL" id="PIP55678.1"/>
    </source>
</evidence>
<feature type="domain" description="Mur ligase central" evidence="4">
    <location>
        <begin position="44"/>
        <end position="194"/>
    </location>
</feature>
<keyword evidence="3" id="KW-0067">ATP-binding</keyword>
<evidence type="ECO:0000259" key="4">
    <source>
        <dbReference type="Pfam" id="PF08245"/>
    </source>
</evidence>
<dbReference type="PANTHER" id="PTHR43024:SF1">
    <property type="entry name" value="UDP-N-ACETYLMURAMOYL-TRIPEPTIDE--D-ALANYL-D-ALANINE LIGASE"/>
    <property type="match status" value="1"/>
</dbReference>
<comment type="caution">
    <text evidence="5">The sequence shown here is derived from an EMBL/GenBank/DDBJ whole genome shotgun (WGS) entry which is preliminary data.</text>
</comment>
<organism evidence="5 6">
    <name type="scientific">Candidatus Zambryskibacteria bacterium CG22_combo_CG10-13_8_21_14_all_42_17</name>
    <dbReference type="NCBI Taxonomy" id="1975118"/>
    <lineage>
        <taxon>Bacteria</taxon>
        <taxon>Candidatus Zambryskiibacteriota</taxon>
    </lineage>
</organism>
<dbReference type="InterPro" id="IPR051046">
    <property type="entry name" value="MurCDEF_CellWall_CoF430Synth"/>
</dbReference>
<dbReference type="PANTHER" id="PTHR43024">
    <property type="entry name" value="UDP-N-ACETYLMURAMOYL-TRIPEPTIDE--D-ALANYL-D-ALANINE LIGASE"/>
    <property type="match status" value="1"/>
</dbReference>
<gene>
    <name evidence="5" type="ORF">COX06_01980</name>
</gene>
<dbReference type="GO" id="GO:0016881">
    <property type="term" value="F:acid-amino acid ligase activity"/>
    <property type="evidence" value="ECO:0007669"/>
    <property type="project" value="InterPro"/>
</dbReference>
<protein>
    <recommendedName>
        <fullName evidence="4">Mur ligase central domain-containing protein</fullName>
    </recommendedName>
</protein>
<dbReference type="EMBL" id="PCST01000022">
    <property type="protein sequence ID" value="PIP55678.1"/>
    <property type="molecule type" value="Genomic_DNA"/>
</dbReference>
<dbReference type="Pfam" id="PF08245">
    <property type="entry name" value="Mur_ligase_M"/>
    <property type="match status" value="1"/>
</dbReference>
<accession>A0A2H0BFB4</accession>
<evidence type="ECO:0000313" key="6">
    <source>
        <dbReference type="Proteomes" id="UP000229794"/>
    </source>
</evidence>
<keyword evidence="2" id="KW-0547">Nucleotide-binding</keyword>
<keyword evidence="1" id="KW-0436">Ligase</keyword>
<dbReference type="InterPro" id="IPR013221">
    <property type="entry name" value="Mur_ligase_cen"/>
</dbReference>
<evidence type="ECO:0000256" key="1">
    <source>
        <dbReference type="ARBA" id="ARBA00022598"/>
    </source>
</evidence>
<evidence type="ECO:0000256" key="2">
    <source>
        <dbReference type="ARBA" id="ARBA00022741"/>
    </source>
</evidence>
<reference evidence="5 6" key="1">
    <citation type="submission" date="2017-09" db="EMBL/GenBank/DDBJ databases">
        <title>Depth-based differentiation of microbial function through sediment-hosted aquifers and enrichment of novel symbionts in the deep terrestrial subsurface.</title>
        <authorList>
            <person name="Probst A.J."/>
            <person name="Ladd B."/>
            <person name="Jarett J.K."/>
            <person name="Geller-Mcgrath D.E."/>
            <person name="Sieber C.M."/>
            <person name="Emerson J.B."/>
            <person name="Anantharaman K."/>
            <person name="Thomas B.C."/>
            <person name="Malmstrom R."/>
            <person name="Stieglmeier M."/>
            <person name="Klingl A."/>
            <person name="Woyke T."/>
            <person name="Ryan C.M."/>
            <person name="Banfield J.F."/>
        </authorList>
    </citation>
    <scope>NUCLEOTIDE SEQUENCE [LARGE SCALE GENOMIC DNA]</scope>
    <source>
        <strain evidence="5">CG22_combo_CG10-13_8_21_14_all_42_17</strain>
    </source>
</reference>